<comment type="caution">
    <text evidence="1">The sequence shown here is derived from an EMBL/GenBank/DDBJ whole genome shotgun (WGS) entry which is preliminary data.</text>
</comment>
<dbReference type="EMBL" id="VSWC01000144">
    <property type="protein sequence ID" value="KAA1077622.1"/>
    <property type="molecule type" value="Genomic_DNA"/>
</dbReference>
<reference evidence="3 4" key="1">
    <citation type="submission" date="2019-05" db="EMBL/GenBank/DDBJ databases">
        <title>Emergence of the Ug99 lineage of the wheat stem rust pathogen through somatic hybridization.</title>
        <authorList>
            <person name="Li F."/>
            <person name="Upadhyaya N.M."/>
            <person name="Sperschneider J."/>
            <person name="Matny O."/>
            <person name="Nguyen-Phuc H."/>
            <person name="Mago R."/>
            <person name="Raley C."/>
            <person name="Miller M.E."/>
            <person name="Silverstein K.A.T."/>
            <person name="Henningsen E."/>
            <person name="Hirsch C.D."/>
            <person name="Visser B."/>
            <person name="Pretorius Z.A."/>
            <person name="Steffenson B.J."/>
            <person name="Schwessinger B."/>
            <person name="Dodds P.N."/>
            <person name="Figueroa M."/>
        </authorList>
    </citation>
    <scope>NUCLEOTIDE SEQUENCE [LARGE SCALE GENOMIC DNA]</scope>
    <source>
        <strain evidence="1">21-0</strain>
        <strain evidence="2 4">Ug99</strain>
    </source>
</reference>
<gene>
    <name evidence="1" type="ORF">PGT21_013786</name>
    <name evidence="2" type="ORF">PGTUg99_035648</name>
</gene>
<protein>
    <submittedName>
        <fullName evidence="1">Uncharacterized protein</fullName>
    </submittedName>
</protein>
<dbReference type="EMBL" id="VDEP01000337">
    <property type="protein sequence ID" value="KAA1102772.1"/>
    <property type="molecule type" value="Genomic_DNA"/>
</dbReference>
<evidence type="ECO:0000313" key="3">
    <source>
        <dbReference type="Proteomes" id="UP000324748"/>
    </source>
</evidence>
<evidence type="ECO:0000313" key="2">
    <source>
        <dbReference type="EMBL" id="KAA1102772.1"/>
    </source>
</evidence>
<dbReference type="Proteomes" id="UP000325313">
    <property type="component" value="Unassembled WGS sequence"/>
</dbReference>
<evidence type="ECO:0000313" key="4">
    <source>
        <dbReference type="Proteomes" id="UP000325313"/>
    </source>
</evidence>
<dbReference type="Proteomes" id="UP000324748">
    <property type="component" value="Unassembled WGS sequence"/>
</dbReference>
<accession>A0A5B0MLZ8</accession>
<proteinExistence type="predicted"/>
<keyword evidence="3" id="KW-1185">Reference proteome</keyword>
<sequence length="97" mass="10475">MIRSKSRKAFLGAVGITSISNHSSGGGLKDGKVGLRNSAKYVADGALKFSESMNSHLDQLADVEIGGMPDEGGWMDLTKRGWHWKAKEELQKVGDDI</sequence>
<dbReference type="AlphaFoldDB" id="A0A5B0MLZ8"/>
<organism evidence="1 3">
    <name type="scientific">Puccinia graminis f. sp. tritici</name>
    <dbReference type="NCBI Taxonomy" id="56615"/>
    <lineage>
        <taxon>Eukaryota</taxon>
        <taxon>Fungi</taxon>
        <taxon>Dikarya</taxon>
        <taxon>Basidiomycota</taxon>
        <taxon>Pucciniomycotina</taxon>
        <taxon>Pucciniomycetes</taxon>
        <taxon>Pucciniales</taxon>
        <taxon>Pucciniaceae</taxon>
        <taxon>Puccinia</taxon>
    </lineage>
</organism>
<name>A0A5B0MLZ8_PUCGR</name>
<evidence type="ECO:0000313" key="1">
    <source>
        <dbReference type="EMBL" id="KAA1077622.1"/>
    </source>
</evidence>